<dbReference type="KEGG" id="qsa:O6P43_021149"/>
<sequence length="362" mass="41183">MNTYLTSLLFLVPIFLLLSRTRRYSKRIPPGSLGIPLIGQSLGFLLALHTNTAEKWLEDRIRKYGPVSKLSILGKPTVFIHGQAANKFVFHNNSSILANQQPESFAKILGDRNLMEVSAPDHKRIREALVSFLKPESLKQYVGKADEEVRKHIEIYWKGKQVVTVLPVMKILTFDIICSLLFGFEQGKQRYQFLYSFQEMLNGFWAIPINLSFTQYNRGLRESVRAQKLVKELVQEKRVLLEKKGASPRQDLITFLVSMHDEDGKPVLTEKEIVQNVVLSLLGGYETSATLELAVSEAVLQEPQEIAKSKNSGESLTWADLAKMKYTWRVAMETLRMVPPVFGSFRKALTDTEYNGYLIPKG</sequence>
<comment type="caution">
    <text evidence="4">The sequence shown here is derived from an EMBL/GenBank/DDBJ whole genome shotgun (WGS) entry which is preliminary data.</text>
</comment>
<dbReference type="GO" id="GO:0020037">
    <property type="term" value="F:heme binding"/>
    <property type="evidence" value="ECO:0007669"/>
    <property type="project" value="InterPro"/>
</dbReference>
<dbReference type="GO" id="GO:0016705">
    <property type="term" value="F:oxidoreductase activity, acting on paired donors, with incorporation or reduction of molecular oxygen"/>
    <property type="evidence" value="ECO:0007669"/>
    <property type="project" value="InterPro"/>
</dbReference>
<organism evidence="4 5">
    <name type="scientific">Quillaja saponaria</name>
    <name type="common">Soap bark tree</name>
    <dbReference type="NCBI Taxonomy" id="32244"/>
    <lineage>
        <taxon>Eukaryota</taxon>
        <taxon>Viridiplantae</taxon>
        <taxon>Streptophyta</taxon>
        <taxon>Embryophyta</taxon>
        <taxon>Tracheophyta</taxon>
        <taxon>Spermatophyta</taxon>
        <taxon>Magnoliopsida</taxon>
        <taxon>eudicotyledons</taxon>
        <taxon>Gunneridae</taxon>
        <taxon>Pentapetalae</taxon>
        <taxon>rosids</taxon>
        <taxon>fabids</taxon>
        <taxon>Fabales</taxon>
        <taxon>Quillajaceae</taxon>
        <taxon>Quillaja</taxon>
    </lineage>
</organism>
<dbReference type="PRINTS" id="PR00359">
    <property type="entry name" value="BP450"/>
</dbReference>
<dbReference type="SUPFAM" id="SSF48264">
    <property type="entry name" value="Cytochrome P450"/>
    <property type="match status" value="1"/>
</dbReference>
<evidence type="ECO:0000256" key="3">
    <source>
        <dbReference type="ARBA" id="ARBA00023004"/>
    </source>
</evidence>
<comment type="similarity">
    <text evidence="1">Belongs to the cytochrome P450 family.</text>
</comment>
<evidence type="ECO:0000313" key="4">
    <source>
        <dbReference type="EMBL" id="KAJ7960749.1"/>
    </source>
</evidence>
<dbReference type="InterPro" id="IPR001128">
    <property type="entry name" value="Cyt_P450"/>
</dbReference>
<protein>
    <submittedName>
        <fullName evidence="4">Cytochrome P450</fullName>
    </submittedName>
</protein>
<dbReference type="Proteomes" id="UP001163823">
    <property type="component" value="Chromosome 8"/>
</dbReference>
<dbReference type="PANTHER" id="PTHR24286:SF190">
    <property type="entry name" value="CYTOCHROME P450"/>
    <property type="match status" value="1"/>
</dbReference>
<gene>
    <name evidence="4" type="ORF">O6P43_021149</name>
</gene>
<dbReference type="Gene3D" id="1.10.630.10">
    <property type="entry name" value="Cytochrome P450"/>
    <property type="match status" value="1"/>
</dbReference>
<dbReference type="GO" id="GO:0005506">
    <property type="term" value="F:iron ion binding"/>
    <property type="evidence" value="ECO:0007669"/>
    <property type="project" value="InterPro"/>
</dbReference>
<dbReference type="AlphaFoldDB" id="A0AAD7PN03"/>
<dbReference type="PANTHER" id="PTHR24286">
    <property type="entry name" value="CYTOCHROME P450 26"/>
    <property type="match status" value="1"/>
</dbReference>
<dbReference type="EMBL" id="JARAOO010000008">
    <property type="protein sequence ID" value="KAJ7960749.1"/>
    <property type="molecule type" value="Genomic_DNA"/>
</dbReference>
<keyword evidence="3" id="KW-0408">Iron</keyword>
<keyword evidence="5" id="KW-1185">Reference proteome</keyword>
<reference evidence="4" key="1">
    <citation type="journal article" date="2023" name="Science">
        <title>Elucidation of the pathway for biosynthesis of saponin adjuvants from the soapbark tree.</title>
        <authorList>
            <person name="Reed J."/>
            <person name="Orme A."/>
            <person name="El-Demerdash A."/>
            <person name="Owen C."/>
            <person name="Martin L.B.B."/>
            <person name="Misra R.C."/>
            <person name="Kikuchi S."/>
            <person name="Rejzek M."/>
            <person name="Martin A.C."/>
            <person name="Harkess A."/>
            <person name="Leebens-Mack J."/>
            <person name="Louveau T."/>
            <person name="Stephenson M.J."/>
            <person name="Osbourn A."/>
        </authorList>
    </citation>
    <scope>NUCLEOTIDE SEQUENCE</scope>
    <source>
        <strain evidence="4">S10</strain>
    </source>
</reference>
<dbReference type="InterPro" id="IPR002397">
    <property type="entry name" value="Cyt_P450_B"/>
</dbReference>
<evidence type="ECO:0000313" key="5">
    <source>
        <dbReference type="Proteomes" id="UP001163823"/>
    </source>
</evidence>
<proteinExistence type="inferred from homology"/>
<dbReference type="InterPro" id="IPR036396">
    <property type="entry name" value="Cyt_P450_sf"/>
</dbReference>
<keyword evidence="2" id="KW-0479">Metal-binding</keyword>
<evidence type="ECO:0000256" key="2">
    <source>
        <dbReference type="ARBA" id="ARBA00022723"/>
    </source>
</evidence>
<evidence type="ECO:0000256" key="1">
    <source>
        <dbReference type="ARBA" id="ARBA00010617"/>
    </source>
</evidence>
<dbReference type="GO" id="GO:0004497">
    <property type="term" value="F:monooxygenase activity"/>
    <property type="evidence" value="ECO:0007669"/>
    <property type="project" value="InterPro"/>
</dbReference>
<dbReference type="Pfam" id="PF00067">
    <property type="entry name" value="p450"/>
    <property type="match status" value="1"/>
</dbReference>
<accession>A0AAD7PN03</accession>
<name>A0AAD7PN03_QUISA</name>
<dbReference type="GO" id="GO:0016125">
    <property type="term" value="P:sterol metabolic process"/>
    <property type="evidence" value="ECO:0007669"/>
    <property type="project" value="TreeGrafter"/>
</dbReference>